<dbReference type="PANTHER" id="PTHR19446">
    <property type="entry name" value="REVERSE TRANSCRIPTASES"/>
    <property type="match status" value="1"/>
</dbReference>
<dbReference type="EMBL" id="CAVLGL010000046">
    <property type="protein sequence ID" value="CAK1582720.1"/>
    <property type="molecule type" value="Genomic_DNA"/>
</dbReference>
<evidence type="ECO:0000313" key="2">
    <source>
        <dbReference type="EMBL" id="CAK1582720.1"/>
    </source>
</evidence>
<dbReference type="GO" id="GO:0071897">
    <property type="term" value="P:DNA biosynthetic process"/>
    <property type="evidence" value="ECO:0007669"/>
    <property type="project" value="UniProtKB-ARBA"/>
</dbReference>
<evidence type="ECO:0000313" key="3">
    <source>
        <dbReference type="Proteomes" id="UP001314205"/>
    </source>
</evidence>
<dbReference type="InterPro" id="IPR043502">
    <property type="entry name" value="DNA/RNA_pol_sf"/>
</dbReference>
<dbReference type="AlphaFoldDB" id="A0AAV1KIT1"/>
<evidence type="ECO:0000259" key="1">
    <source>
        <dbReference type="PROSITE" id="PS50878"/>
    </source>
</evidence>
<dbReference type="Proteomes" id="UP001314205">
    <property type="component" value="Unassembled WGS sequence"/>
</dbReference>
<dbReference type="SUPFAM" id="SSF56672">
    <property type="entry name" value="DNA/RNA polymerases"/>
    <property type="match status" value="1"/>
</dbReference>
<accession>A0AAV1KIT1</accession>
<dbReference type="CDD" id="cd01650">
    <property type="entry name" value="RT_nLTR_like"/>
    <property type="match status" value="1"/>
</dbReference>
<dbReference type="Pfam" id="PF00078">
    <property type="entry name" value="RVT_1"/>
    <property type="match status" value="1"/>
</dbReference>
<sequence length="312" mass="34926">MFSVKSILRSPSCESVHDAEIVTDEVGDRISVKEVANIINSMSKGKSPGHDCLSIEHLQYAGPHIHRLLAMFYTTCIRHAYLPPDLMKTIVVPVVKNKTGDLSKKSNYRPISLATIIVKILDSVLNTQINKYLKLYDNQFGFRSGLSTESAILCLKHTVKYYIDRKTPVYACFLELSRAFDLVSYNILWKELEGIKVPGRLIQILKYWYGGQVNCVKWANALSEPYRLECGVRQGGLSSPSLFNLYINGLIEALSGMHVGCHIDGICVNNLSYADDMVLLRASVCGLRKLLSVCEAFATEHGLKYNLEKVSI</sequence>
<feature type="domain" description="Reverse transcriptase" evidence="1">
    <location>
        <begin position="75"/>
        <end position="312"/>
    </location>
</feature>
<comment type="caution">
    <text evidence="2">The sequence shown here is derived from an EMBL/GenBank/DDBJ whole genome shotgun (WGS) entry which is preliminary data.</text>
</comment>
<name>A0AAV1KIT1_9NEOP</name>
<proteinExistence type="predicted"/>
<dbReference type="PROSITE" id="PS50878">
    <property type="entry name" value="RT_POL"/>
    <property type="match status" value="1"/>
</dbReference>
<protein>
    <recommendedName>
        <fullName evidence="1">Reverse transcriptase domain-containing protein</fullName>
    </recommendedName>
</protein>
<gene>
    <name evidence="2" type="ORF">PARMNEM_LOCUS4214</name>
</gene>
<keyword evidence="3" id="KW-1185">Reference proteome</keyword>
<dbReference type="InterPro" id="IPR000477">
    <property type="entry name" value="RT_dom"/>
</dbReference>
<reference evidence="2 3" key="1">
    <citation type="submission" date="2023-11" db="EMBL/GenBank/DDBJ databases">
        <authorList>
            <person name="Hedman E."/>
            <person name="Englund M."/>
            <person name="Stromberg M."/>
            <person name="Nyberg Akerstrom W."/>
            <person name="Nylinder S."/>
            <person name="Jareborg N."/>
            <person name="Kallberg Y."/>
            <person name="Kronander E."/>
        </authorList>
    </citation>
    <scope>NUCLEOTIDE SEQUENCE [LARGE SCALE GENOMIC DNA]</scope>
</reference>
<organism evidence="2 3">
    <name type="scientific">Parnassius mnemosyne</name>
    <name type="common">clouded apollo</name>
    <dbReference type="NCBI Taxonomy" id="213953"/>
    <lineage>
        <taxon>Eukaryota</taxon>
        <taxon>Metazoa</taxon>
        <taxon>Ecdysozoa</taxon>
        <taxon>Arthropoda</taxon>
        <taxon>Hexapoda</taxon>
        <taxon>Insecta</taxon>
        <taxon>Pterygota</taxon>
        <taxon>Neoptera</taxon>
        <taxon>Endopterygota</taxon>
        <taxon>Lepidoptera</taxon>
        <taxon>Glossata</taxon>
        <taxon>Ditrysia</taxon>
        <taxon>Papilionoidea</taxon>
        <taxon>Papilionidae</taxon>
        <taxon>Parnassiinae</taxon>
        <taxon>Parnassini</taxon>
        <taxon>Parnassius</taxon>
        <taxon>Driopa</taxon>
    </lineage>
</organism>